<gene>
    <name evidence="1" type="ORF">CI610_03216</name>
</gene>
<dbReference type="EMBL" id="NSIT01000345">
    <property type="protein sequence ID" value="PJE77855.1"/>
    <property type="molecule type" value="Genomic_DNA"/>
</dbReference>
<proteinExistence type="predicted"/>
<organism evidence="1">
    <name type="scientific">invertebrate metagenome</name>
    <dbReference type="NCBI Taxonomy" id="1711999"/>
    <lineage>
        <taxon>unclassified sequences</taxon>
        <taxon>metagenomes</taxon>
        <taxon>organismal metagenomes</taxon>
    </lineage>
</organism>
<dbReference type="AlphaFoldDB" id="A0A2H9T3Q3"/>
<evidence type="ECO:0000313" key="1">
    <source>
        <dbReference type="EMBL" id="PJE77855.1"/>
    </source>
</evidence>
<protein>
    <submittedName>
        <fullName evidence="1">Uncharacterized protein</fullName>
    </submittedName>
</protein>
<accession>A0A2H9T3Q3</accession>
<reference evidence="1" key="1">
    <citation type="journal article" date="2017" name="Appl. Environ. Microbiol.">
        <title>Molecular characterization of an Endozoicomonas-like organism causing infection in king scallop Pecten maximus L.</title>
        <authorList>
            <person name="Cano I."/>
            <person name="van Aerle R."/>
            <person name="Ross S."/>
            <person name="Verner-Jeffreys D.W."/>
            <person name="Paley R.K."/>
            <person name="Rimmer G."/>
            <person name="Ryder D."/>
            <person name="Hooper P."/>
            <person name="Stone D."/>
            <person name="Feist S.W."/>
        </authorList>
    </citation>
    <scope>NUCLEOTIDE SEQUENCE</scope>
</reference>
<name>A0A2H9T3Q3_9ZZZZ</name>
<sequence length="77" mass="8646">MSSVSLLQCYDNFIAIINVCRRVLIFLEAGHAWVTLPCSVERFGCFIFGPALQNFFLKQSNDMFVSKSGGNQCIHVI</sequence>
<comment type="caution">
    <text evidence="1">The sequence shown here is derived from an EMBL/GenBank/DDBJ whole genome shotgun (WGS) entry which is preliminary data.</text>
</comment>